<dbReference type="AlphaFoldDB" id="A0A2W5T5A4"/>
<feature type="chain" id="PRO_5015855296" description="DUF2252 domain-containing protein" evidence="1">
    <location>
        <begin position="20"/>
        <end position="462"/>
    </location>
</feature>
<keyword evidence="1" id="KW-0732">Signal</keyword>
<comment type="caution">
    <text evidence="2">The sequence shown here is derived from an EMBL/GenBank/DDBJ whole genome shotgun (WGS) entry which is preliminary data.</text>
</comment>
<dbReference type="PANTHER" id="PTHR39441:SF1">
    <property type="entry name" value="DUF2252 DOMAIN-CONTAINING PROTEIN"/>
    <property type="match status" value="1"/>
</dbReference>
<dbReference type="InterPro" id="IPR018721">
    <property type="entry name" value="DUF2252"/>
</dbReference>
<evidence type="ECO:0000313" key="3">
    <source>
        <dbReference type="Proteomes" id="UP000249061"/>
    </source>
</evidence>
<sequence length="462" mass="50423">MRFVAVLSLWLSACAAAPADPREAIVVQALVDADEVLLRTRPELMAGKYQRMAGSTFDFFRGNLPVAVADWEAGRTSRSGFGGTSFPVAGLGDPHPENFGLLLGRDGTFTFEPNDFDSASLVPYLFDVRRLVTGLAVATRATGQTAAPEAVARAAAESYVTTFLGLSDGSLTPMPVTGPGDSRVLQDTFERGLRDLTARAELRDLTVVEAGQRRFIRGPPNENEPTETLESLHPDLLASIPELLIRLPDHGAILDVVRQFGSGVASWPRLRFLVLLDGATESRDDDFIVELKELTEAPTAAWFRPYAVAADAPSRVEAALRRAWFRPDADPRWYATAWRGLPMQVRTESEANKGINTSRFTGARASEAELVKLAHVLGTILARVHFTGSSREAIDDVRAQLLRDPESFALEQANFALVQSEELVADHQRFLHALETLGPTLGVQPDVRELPTGFPREVFGPP</sequence>
<accession>A0A2W5T5A4</accession>
<dbReference type="Proteomes" id="UP000249061">
    <property type="component" value="Unassembled WGS sequence"/>
</dbReference>
<protein>
    <recommendedName>
        <fullName evidence="4">DUF2252 domain-containing protein</fullName>
    </recommendedName>
</protein>
<organism evidence="2 3">
    <name type="scientific">Archangium gephyra</name>
    <dbReference type="NCBI Taxonomy" id="48"/>
    <lineage>
        <taxon>Bacteria</taxon>
        <taxon>Pseudomonadati</taxon>
        <taxon>Myxococcota</taxon>
        <taxon>Myxococcia</taxon>
        <taxon>Myxococcales</taxon>
        <taxon>Cystobacterineae</taxon>
        <taxon>Archangiaceae</taxon>
        <taxon>Archangium</taxon>
    </lineage>
</organism>
<dbReference type="Pfam" id="PF10009">
    <property type="entry name" value="DUF2252"/>
    <property type="match status" value="1"/>
</dbReference>
<evidence type="ECO:0000313" key="2">
    <source>
        <dbReference type="EMBL" id="PZR08093.1"/>
    </source>
</evidence>
<dbReference type="EMBL" id="QFQP01000027">
    <property type="protein sequence ID" value="PZR08093.1"/>
    <property type="molecule type" value="Genomic_DNA"/>
</dbReference>
<feature type="signal peptide" evidence="1">
    <location>
        <begin position="1"/>
        <end position="19"/>
    </location>
</feature>
<evidence type="ECO:0000256" key="1">
    <source>
        <dbReference type="SAM" id="SignalP"/>
    </source>
</evidence>
<evidence type="ECO:0008006" key="4">
    <source>
        <dbReference type="Google" id="ProtNLM"/>
    </source>
</evidence>
<gene>
    <name evidence="2" type="ORF">DI536_26020</name>
</gene>
<name>A0A2W5T5A4_9BACT</name>
<proteinExistence type="predicted"/>
<reference evidence="2 3" key="1">
    <citation type="submission" date="2017-08" db="EMBL/GenBank/DDBJ databases">
        <title>Infants hospitalized years apart are colonized by the same room-sourced microbial strains.</title>
        <authorList>
            <person name="Brooks B."/>
            <person name="Olm M.R."/>
            <person name="Firek B.A."/>
            <person name="Baker R."/>
            <person name="Thomas B.C."/>
            <person name="Morowitz M.J."/>
            <person name="Banfield J.F."/>
        </authorList>
    </citation>
    <scope>NUCLEOTIDE SEQUENCE [LARGE SCALE GENOMIC DNA]</scope>
    <source>
        <strain evidence="2">S2_003_000_R2_14</strain>
    </source>
</reference>
<dbReference type="PANTHER" id="PTHR39441">
    <property type="entry name" value="DUF2252 DOMAIN-CONTAINING PROTEIN"/>
    <property type="match status" value="1"/>
</dbReference>